<accession>A0A0J9EMF7</accession>
<sequence>MRASHDALLSATVSLGTKGIATNGPEKRKGFELPGTNQLADFKRPDYVHAYAKLNEVQQ</sequence>
<dbReference type="AlphaFoldDB" id="A0A0J9EMF7"/>
<name>A0A0J9EMF7_AJEDA</name>
<reference evidence="1" key="1">
    <citation type="submission" date="2010-03" db="EMBL/GenBank/DDBJ databases">
        <title>Annotation of Blastomyces dermatitidis strain ATCC 18188.</title>
        <authorList>
            <consortium name="The Broad Institute Genome Sequencing Platform"/>
            <consortium name="Broad Institute Genome Sequencing Center for Infectious Disease."/>
            <person name="Cuomo C."/>
            <person name="Klein B."/>
            <person name="Sullivan T."/>
            <person name="Heitman J."/>
            <person name="Young S."/>
            <person name="Zeng Q."/>
            <person name="Gargeya S."/>
            <person name="Alvarado L."/>
            <person name="Berlin A.M."/>
            <person name="Chapman S.B."/>
            <person name="Chen Z."/>
            <person name="Freedman E."/>
            <person name="Gellesch M."/>
            <person name="Goldberg J."/>
            <person name="Griggs A."/>
            <person name="Gujja S."/>
            <person name="Heilman E."/>
            <person name="Heiman D."/>
            <person name="Howarth C."/>
            <person name="Mehta T."/>
            <person name="Neiman D."/>
            <person name="Pearson M."/>
            <person name="Roberts A."/>
            <person name="Saif S."/>
            <person name="Shea T."/>
            <person name="Shenoy N."/>
            <person name="Sisk P."/>
            <person name="Stolte C."/>
            <person name="Sykes S."/>
            <person name="White J."/>
            <person name="Yandava C."/>
            <person name="Haas B."/>
            <person name="Nusbaum C."/>
            <person name="Birren B."/>
        </authorList>
    </citation>
    <scope>NUCLEOTIDE SEQUENCE</scope>
    <source>
        <strain evidence="1">ATCC 18188</strain>
    </source>
</reference>
<dbReference type="Proteomes" id="UP000007802">
    <property type="component" value="Unassembled WGS sequence"/>
</dbReference>
<gene>
    <name evidence="1" type="ORF">BDDG_12157</name>
</gene>
<evidence type="ECO:0000313" key="1">
    <source>
        <dbReference type="EMBL" id="KMW67503.1"/>
    </source>
</evidence>
<proteinExistence type="predicted"/>
<dbReference type="EMBL" id="GG749426">
    <property type="protein sequence ID" value="KMW67503.1"/>
    <property type="molecule type" value="Genomic_DNA"/>
</dbReference>
<organism evidence="1">
    <name type="scientific">Ajellomyces dermatitidis (strain ATCC 18188 / CBS 674.68)</name>
    <name type="common">Blastomyces dermatitidis</name>
    <dbReference type="NCBI Taxonomy" id="653446"/>
    <lineage>
        <taxon>Eukaryota</taxon>
        <taxon>Fungi</taxon>
        <taxon>Dikarya</taxon>
        <taxon>Ascomycota</taxon>
        <taxon>Pezizomycotina</taxon>
        <taxon>Eurotiomycetes</taxon>
        <taxon>Eurotiomycetidae</taxon>
        <taxon>Onygenales</taxon>
        <taxon>Ajellomycetaceae</taxon>
        <taxon>Blastomyces</taxon>
    </lineage>
</organism>
<protein>
    <submittedName>
        <fullName evidence="1">Uncharacterized protein</fullName>
    </submittedName>
</protein>